<dbReference type="AlphaFoldDB" id="A0A1M6QWU9"/>
<sequence length="148" mass="17363">MRCLDNSIGKWISILHRYAKCYIDRELKTYNIGSGQFIFLVLLFKKDGINQEDISKIINIDKGTTARALKKLEKEGYIKRQIDPDDKRAYKVYITEKALSIKSKIFNVLKKWTDILSSDFTEEEKELALKLLQKMSQNASNYIKKNYK</sequence>
<dbReference type="SUPFAM" id="SSF46785">
    <property type="entry name" value="Winged helix' DNA-binding domain"/>
    <property type="match status" value="1"/>
</dbReference>
<evidence type="ECO:0000313" key="6">
    <source>
        <dbReference type="Proteomes" id="UP000184082"/>
    </source>
</evidence>
<dbReference type="RefSeq" id="WP_072967444.1">
    <property type="nucleotide sequence ID" value="NZ_FRAJ01000012.1"/>
</dbReference>
<dbReference type="CDD" id="cd00090">
    <property type="entry name" value="HTH_ARSR"/>
    <property type="match status" value="1"/>
</dbReference>
<name>A0A1M6QWU9_9FIRM</name>
<dbReference type="Gene3D" id="1.10.10.10">
    <property type="entry name" value="Winged helix-like DNA-binding domain superfamily/Winged helix DNA-binding domain"/>
    <property type="match status" value="1"/>
</dbReference>
<evidence type="ECO:0000259" key="4">
    <source>
        <dbReference type="PROSITE" id="PS50995"/>
    </source>
</evidence>
<keyword evidence="2" id="KW-0238">DNA-binding</keyword>
<dbReference type="InterPro" id="IPR023187">
    <property type="entry name" value="Tscrpt_reg_MarR-type_CS"/>
</dbReference>
<protein>
    <submittedName>
        <fullName evidence="5">Transcriptional regulator, MarR family</fullName>
    </submittedName>
</protein>
<dbReference type="PANTHER" id="PTHR42756:SF2">
    <property type="entry name" value="MARR FAMILY REGULATORY PROTEIN"/>
    <property type="match status" value="1"/>
</dbReference>
<dbReference type="PROSITE" id="PS01117">
    <property type="entry name" value="HTH_MARR_1"/>
    <property type="match status" value="1"/>
</dbReference>
<dbReference type="Pfam" id="PF01047">
    <property type="entry name" value="MarR"/>
    <property type="match status" value="1"/>
</dbReference>
<accession>A0A1M6QWU9</accession>
<dbReference type="PANTHER" id="PTHR42756">
    <property type="entry name" value="TRANSCRIPTIONAL REGULATOR, MARR"/>
    <property type="match status" value="1"/>
</dbReference>
<evidence type="ECO:0000256" key="2">
    <source>
        <dbReference type="ARBA" id="ARBA00023125"/>
    </source>
</evidence>
<evidence type="ECO:0000256" key="1">
    <source>
        <dbReference type="ARBA" id="ARBA00023015"/>
    </source>
</evidence>
<dbReference type="InterPro" id="IPR036390">
    <property type="entry name" value="WH_DNA-bd_sf"/>
</dbReference>
<dbReference type="PROSITE" id="PS50995">
    <property type="entry name" value="HTH_MARR_2"/>
    <property type="match status" value="1"/>
</dbReference>
<dbReference type="SMART" id="SM00347">
    <property type="entry name" value="HTH_MARR"/>
    <property type="match status" value="1"/>
</dbReference>
<keyword evidence="1" id="KW-0805">Transcription regulation</keyword>
<dbReference type="Proteomes" id="UP000184082">
    <property type="component" value="Unassembled WGS sequence"/>
</dbReference>
<feature type="domain" description="HTH marR-type" evidence="4">
    <location>
        <begin position="1"/>
        <end position="137"/>
    </location>
</feature>
<dbReference type="EMBL" id="FRAJ01000012">
    <property type="protein sequence ID" value="SHK24752.1"/>
    <property type="molecule type" value="Genomic_DNA"/>
</dbReference>
<dbReference type="STRING" id="1121266.SAMN02745883_01646"/>
<proteinExistence type="predicted"/>
<dbReference type="InterPro" id="IPR000835">
    <property type="entry name" value="HTH_MarR-typ"/>
</dbReference>
<gene>
    <name evidence="5" type="ORF">SAMN02745883_01646</name>
</gene>
<keyword evidence="3" id="KW-0804">Transcription</keyword>
<evidence type="ECO:0000313" key="5">
    <source>
        <dbReference type="EMBL" id="SHK24752.1"/>
    </source>
</evidence>
<organism evidence="5 6">
    <name type="scientific">Caminicella sporogenes DSM 14501</name>
    <dbReference type="NCBI Taxonomy" id="1121266"/>
    <lineage>
        <taxon>Bacteria</taxon>
        <taxon>Bacillati</taxon>
        <taxon>Bacillota</taxon>
        <taxon>Clostridia</taxon>
        <taxon>Peptostreptococcales</taxon>
        <taxon>Caminicellaceae</taxon>
        <taxon>Caminicella</taxon>
    </lineage>
</organism>
<dbReference type="InterPro" id="IPR036388">
    <property type="entry name" value="WH-like_DNA-bd_sf"/>
</dbReference>
<dbReference type="GO" id="GO:0003700">
    <property type="term" value="F:DNA-binding transcription factor activity"/>
    <property type="evidence" value="ECO:0007669"/>
    <property type="project" value="InterPro"/>
</dbReference>
<dbReference type="GO" id="GO:0003677">
    <property type="term" value="F:DNA binding"/>
    <property type="evidence" value="ECO:0007669"/>
    <property type="project" value="UniProtKB-KW"/>
</dbReference>
<evidence type="ECO:0000256" key="3">
    <source>
        <dbReference type="ARBA" id="ARBA00023163"/>
    </source>
</evidence>
<reference evidence="5 6" key="1">
    <citation type="submission" date="2016-11" db="EMBL/GenBank/DDBJ databases">
        <authorList>
            <person name="Jaros S."/>
            <person name="Januszkiewicz K."/>
            <person name="Wedrychowicz H."/>
        </authorList>
    </citation>
    <scope>NUCLEOTIDE SEQUENCE [LARGE SCALE GENOMIC DNA]</scope>
    <source>
        <strain evidence="5 6">DSM 14501</strain>
    </source>
</reference>
<dbReference type="PRINTS" id="PR00598">
    <property type="entry name" value="HTHMARR"/>
</dbReference>
<keyword evidence="6" id="KW-1185">Reference proteome</keyword>
<dbReference type="InterPro" id="IPR011991">
    <property type="entry name" value="ArsR-like_HTH"/>
</dbReference>